<gene>
    <name evidence="1" type="ORF">CTRU02_213579</name>
</gene>
<reference evidence="1 2" key="1">
    <citation type="journal article" date="2020" name="Phytopathology">
        <title>Genome Sequence Resources of Colletotrichum truncatum, C. plurivorum, C. musicola, and C. sojae: Four Species Pathogenic to Soybean (Glycine max).</title>
        <authorList>
            <person name="Rogerio F."/>
            <person name="Boufleur T.R."/>
            <person name="Ciampi-Guillardi M."/>
            <person name="Sukno S.A."/>
            <person name="Thon M.R."/>
            <person name="Massola Junior N.S."/>
            <person name="Baroncelli R."/>
        </authorList>
    </citation>
    <scope>NUCLEOTIDE SEQUENCE [LARGE SCALE GENOMIC DNA]</scope>
    <source>
        <strain evidence="1 2">CMES1059</strain>
    </source>
</reference>
<evidence type="ECO:0000313" key="1">
    <source>
        <dbReference type="EMBL" id="KAL0930844.1"/>
    </source>
</evidence>
<sequence length="80" mass="8077">MSLGGEEPSPTLPTRDAGSATSHVERRAVVGPAKWRPAATLSSGGCQPVQPVAGALQQQQQQQQLSAVPGIGDALCSAGE</sequence>
<dbReference type="EMBL" id="VUJX02000010">
    <property type="protein sequence ID" value="KAL0930844.1"/>
    <property type="molecule type" value="Genomic_DNA"/>
</dbReference>
<proteinExistence type="predicted"/>
<accession>A0ACC3YG36</accession>
<keyword evidence="2" id="KW-1185">Reference proteome</keyword>
<comment type="caution">
    <text evidence="1">The sequence shown here is derived from an EMBL/GenBank/DDBJ whole genome shotgun (WGS) entry which is preliminary data.</text>
</comment>
<protein>
    <submittedName>
        <fullName evidence="1">Uncharacterized protein</fullName>
    </submittedName>
</protein>
<evidence type="ECO:0000313" key="2">
    <source>
        <dbReference type="Proteomes" id="UP000805649"/>
    </source>
</evidence>
<dbReference type="Proteomes" id="UP000805649">
    <property type="component" value="Unassembled WGS sequence"/>
</dbReference>
<name>A0ACC3YG36_COLTU</name>
<organism evidence="1 2">
    <name type="scientific">Colletotrichum truncatum</name>
    <name type="common">Anthracnose fungus</name>
    <name type="synonym">Colletotrichum capsici</name>
    <dbReference type="NCBI Taxonomy" id="5467"/>
    <lineage>
        <taxon>Eukaryota</taxon>
        <taxon>Fungi</taxon>
        <taxon>Dikarya</taxon>
        <taxon>Ascomycota</taxon>
        <taxon>Pezizomycotina</taxon>
        <taxon>Sordariomycetes</taxon>
        <taxon>Hypocreomycetidae</taxon>
        <taxon>Glomerellales</taxon>
        <taxon>Glomerellaceae</taxon>
        <taxon>Colletotrichum</taxon>
        <taxon>Colletotrichum truncatum species complex</taxon>
    </lineage>
</organism>